<dbReference type="PANTHER" id="PTHR21405:SF0">
    <property type="entry name" value="TETRATRICOPEPTIDE REPEAT PROTEIN 36"/>
    <property type="match status" value="1"/>
</dbReference>
<organism evidence="2 3">
    <name type="scientific">Coleophoma cylindrospora</name>
    <dbReference type="NCBI Taxonomy" id="1849047"/>
    <lineage>
        <taxon>Eukaryota</taxon>
        <taxon>Fungi</taxon>
        <taxon>Dikarya</taxon>
        <taxon>Ascomycota</taxon>
        <taxon>Pezizomycotina</taxon>
        <taxon>Leotiomycetes</taxon>
        <taxon>Helotiales</taxon>
        <taxon>Dermateaceae</taxon>
        <taxon>Coleophoma</taxon>
    </lineage>
</organism>
<protein>
    <submittedName>
        <fullName evidence="2">Uncharacterized protein</fullName>
    </submittedName>
</protein>
<dbReference type="AlphaFoldDB" id="A0A3D8QLD5"/>
<comment type="similarity">
    <text evidence="1">Belongs to the TTC36 family.</text>
</comment>
<sequence length="245" mass="26546">MAAATLLSCNDKNVLSALFDSEGIPSKITSSITEELPALPGILPSTLRELQDRETKAIKSLNAESPARQQIEDTIQELSAIIQSIPEYSSAWNNRAQAIRMIVGDDLTAPVAASSTIYLDLCQAIQLAAVTSNSSPRSSVSPLQRRILASAFTHRAHLLYKASKSIAQDPSKRISLQAELQGVDSDMLEKMATSDFRQGGNYGNEIAKQMAVKLNPYAKLCGEIVREAMINDMKESGVMPSHISL</sequence>
<evidence type="ECO:0000313" key="2">
    <source>
        <dbReference type="EMBL" id="RDW62470.1"/>
    </source>
</evidence>
<reference evidence="2 3" key="1">
    <citation type="journal article" date="2018" name="IMA Fungus">
        <title>IMA Genome-F 9: Draft genome sequence of Annulohypoxylon stygium, Aspergillus mulundensis, Berkeleyomyces basicola (syn. Thielaviopsis basicola), Ceratocystis smalleyi, two Cercospora beticola strains, Coleophoma cylindrospora, Fusarium fracticaudum, Phialophora cf. hyalina, and Morchella septimelata.</title>
        <authorList>
            <person name="Wingfield B.D."/>
            <person name="Bills G.F."/>
            <person name="Dong Y."/>
            <person name="Huang W."/>
            <person name="Nel W.J."/>
            <person name="Swalarsk-Parry B.S."/>
            <person name="Vaghefi N."/>
            <person name="Wilken P.M."/>
            <person name="An Z."/>
            <person name="de Beer Z.W."/>
            <person name="De Vos L."/>
            <person name="Chen L."/>
            <person name="Duong T.A."/>
            <person name="Gao Y."/>
            <person name="Hammerbacher A."/>
            <person name="Kikkert J.R."/>
            <person name="Li Y."/>
            <person name="Li H."/>
            <person name="Li K."/>
            <person name="Li Q."/>
            <person name="Liu X."/>
            <person name="Ma X."/>
            <person name="Naidoo K."/>
            <person name="Pethybridge S.J."/>
            <person name="Sun J."/>
            <person name="Steenkamp E.T."/>
            <person name="van der Nest M.A."/>
            <person name="van Wyk S."/>
            <person name="Wingfield M.J."/>
            <person name="Xiong C."/>
            <person name="Yue Q."/>
            <person name="Zhang X."/>
        </authorList>
    </citation>
    <scope>NUCLEOTIDE SEQUENCE [LARGE SCALE GENOMIC DNA]</scope>
    <source>
        <strain evidence="2 3">BP6252</strain>
    </source>
</reference>
<evidence type="ECO:0000313" key="3">
    <source>
        <dbReference type="Proteomes" id="UP000256645"/>
    </source>
</evidence>
<dbReference type="Proteomes" id="UP000256645">
    <property type="component" value="Unassembled WGS sequence"/>
</dbReference>
<keyword evidence="3" id="KW-1185">Reference proteome</keyword>
<dbReference type="EMBL" id="PDLM01000014">
    <property type="protein sequence ID" value="RDW62470.1"/>
    <property type="molecule type" value="Genomic_DNA"/>
</dbReference>
<gene>
    <name evidence="2" type="ORF">BP6252_11903</name>
</gene>
<accession>A0A3D8QLD5</accession>
<proteinExistence type="inferred from homology"/>
<dbReference type="PANTHER" id="PTHR21405">
    <property type="entry name" value="CDNA SEQUENCE BC021608"/>
    <property type="match status" value="1"/>
</dbReference>
<dbReference type="GO" id="GO:0006570">
    <property type="term" value="P:tyrosine metabolic process"/>
    <property type="evidence" value="ECO:0007669"/>
    <property type="project" value="TreeGrafter"/>
</dbReference>
<comment type="caution">
    <text evidence="2">The sequence shown here is derived from an EMBL/GenBank/DDBJ whole genome shotgun (WGS) entry which is preliminary data.</text>
</comment>
<dbReference type="STRING" id="1849047.A0A3D8QLD5"/>
<name>A0A3D8QLD5_9HELO</name>
<dbReference type="InterPro" id="IPR038906">
    <property type="entry name" value="TTC36"/>
</dbReference>
<dbReference type="OrthoDB" id="539634at2759"/>
<evidence type="ECO:0000256" key="1">
    <source>
        <dbReference type="ARBA" id="ARBA00006995"/>
    </source>
</evidence>